<keyword evidence="5" id="KW-0269">Exonuclease</keyword>
<feature type="compositionally biased region" description="Polar residues" evidence="7">
    <location>
        <begin position="585"/>
        <end position="595"/>
    </location>
</feature>
<dbReference type="PANTHER" id="PTHR12801">
    <property type="entry name" value="RNA EXONUCLEASE REXO1 / RECO3 FAMILY MEMBER-RELATED"/>
    <property type="match status" value="1"/>
</dbReference>
<keyword evidence="6" id="KW-0539">Nucleus</keyword>
<dbReference type="SMART" id="SM00479">
    <property type="entry name" value="EXOIII"/>
    <property type="match status" value="1"/>
</dbReference>
<evidence type="ECO:0000256" key="2">
    <source>
        <dbReference type="ARBA" id="ARBA00006357"/>
    </source>
</evidence>
<keyword evidence="4" id="KW-0378">Hydrolase</keyword>
<dbReference type="GO" id="GO:0031125">
    <property type="term" value="P:rRNA 3'-end processing"/>
    <property type="evidence" value="ECO:0000318"/>
    <property type="project" value="GO_Central"/>
</dbReference>
<dbReference type="EMBL" id="AC189123">
    <property type="status" value="NOT_ANNOTATED_CDS"/>
    <property type="molecule type" value="Genomic_DNA"/>
</dbReference>
<feature type="compositionally biased region" description="Low complexity" evidence="7">
    <location>
        <begin position="635"/>
        <end position="646"/>
    </location>
</feature>
<dbReference type="FunFam" id="3.30.420.10:FF:000021">
    <property type="entry name" value="RNA exonuclease 1 homolog"/>
    <property type="match status" value="1"/>
</dbReference>
<comment type="subcellular location">
    <subcellularLocation>
        <location evidence="1">Nucleus</location>
    </subcellularLocation>
</comment>
<dbReference type="Pfam" id="PF15870">
    <property type="entry name" value="EloA-BP1"/>
    <property type="match status" value="2"/>
</dbReference>
<dbReference type="InterPro" id="IPR047021">
    <property type="entry name" value="REXO1/3/4-like"/>
</dbReference>
<dbReference type="Proteomes" id="UP000002277">
    <property type="component" value="Chromosome 8"/>
</dbReference>
<comment type="similarity">
    <text evidence="2">Belongs to the REXO1/REXO3 family.</text>
</comment>
<evidence type="ECO:0000256" key="4">
    <source>
        <dbReference type="ARBA" id="ARBA00022801"/>
    </source>
</evidence>
<evidence type="ECO:0000313" key="10">
    <source>
        <dbReference type="Proteomes" id="UP000002277"/>
    </source>
</evidence>
<keyword evidence="3" id="KW-0540">Nuclease</keyword>
<proteinExistence type="inferred from homology"/>
<dbReference type="GeneTree" id="ENSGT00940000163589"/>
<evidence type="ECO:0000313" key="9">
    <source>
        <dbReference type="Ensembl" id="ENSPTRP00000073685.1"/>
    </source>
</evidence>
<evidence type="ECO:0000256" key="5">
    <source>
        <dbReference type="ARBA" id="ARBA00022839"/>
    </source>
</evidence>
<feature type="region of interest" description="Disordered" evidence="7">
    <location>
        <begin position="136"/>
        <end position="162"/>
    </location>
</feature>
<evidence type="ECO:0000256" key="6">
    <source>
        <dbReference type="ARBA" id="ARBA00023242"/>
    </source>
</evidence>
<feature type="compositionally biased region" description="Basic and acidic residues" evidence="7">
    <location>
        <begin position="605"/>
        <end position="614"/>
    </location>
</feature>
<organism evidence="9 10">
    <name type="scientific">Pan troglodytes</name>
    <name type="common">Chimpanzee</name>
    <dbReference type="NCBI Taxonomy" id="9598"/>
    <lineage>
        <taxon>Eukaryota</taxon>
        <taxon>Metazoa</taxon>
        <taxon>Chordata</taxon>
        <taxon>Craniata</taxon>
        <taxon>Vertebrata</taxon>
        <taxon>Euteleostomi</taxon>
        <taxon>Mammalia</taxon>
        <taxon>Eutheria</taxon>
        <taxon>Euarchontoglires</taxon>
        <taxon>Primates</taxon>
        <taxon>Haplorrhini</taxon>
        <taxon>Catarrhini</taxon>
        <taxon>Hominidae</taxon>
        <taxon>Pan</taxon>
    </lineage>
</organism>
<dbReference type="Ensembl" id="ENSPTRT00000101567.1">
    <property type="protein sequence ID" value="ENSPTRP00000073685.1"/>
    <property type="gene ID" value="ENSPTRG00000044454.1"/>
</dbReference>
<dbReference type="InParanoid" id="A0A2I3SB18"/>
<reference evidence="9" key="2">
    <citation type="submission" date="2025-08" db="UniProtKB">
        <authorList>
            <consortium name="Ensembl"/>
        </authorList>
    </citation>
    <scope>IDENTIFICATION</scope>
</reference>
<dbReference type="InterPro" id="IPR013520">
    <property type="entry name" value="Ribonucl_H"/>
</dbReference>
<dbReference type="InterPro" id="IPR034922">
    <property type="entry name" value="REX1-like_exo"/>
</dbReference>
<dbReference type="InterPro" id="IPR012337">
    <property type="entry name" value="RNaseH-like_sf"/>
</dbReference>
<dbReference type="GO" id="GO:0003676">
    <property type="term" value="F:nucleic acid binding"/>
    <property type="evidence" value="ECO:0007669"/>
    <property type="project" value="InterPro"/>
</dbReference>
<dbReference type="SUPFAM" id="SSF53098">
    <property type="entry name" value="Ribonuclease H-like"/>
    <property type="match status" value="1"/>
</dbReference>
<dbReference type="Gene3D" id="3.30.420.10">
    <property type="entry name" value="Ribonuclease H-like superfamily/Ribonuclease H"/>
    <property type="match status" value="1"/>
</dbReference>
<feature type="domain" description="Exonuclease" evidence="8">
    <location>
        <begin position="406"/>
        <end position="565"/>
    </location>
</feature>
<protein>
    <recommendedName>
        <fullName evidence="8">Exonuclease domain-containing protein</fullName>
    </recommendedName>
</protein>
<accession>A0A2I3SB18</accession>
<keyword evidence="10" id="KW-1185">Reference proteome</keyword>
<dbReference type="GO" id="GO:0004527">
    <property type="term" value="F:exonuclease activity"/>
    <property type="evidence" value="ECO:0000318"/>
    <property type="project" value="GO_Central"/>
</dbReference>
<dbReference type="AlphaFoldDB" id="A0A2I3SB18"/>
<dbReference type="InterPro" id="IPR036397">
    <property type="entry name" value="RNaseH_sf"/>
</dbReference>
<dbReference type="FunCoup" id="A0A2I3SB18">
    <property type="interactions" value="11"/>
</dbReference>
<feature type="region of interest" description="Disordered" evidence="7">
    <location>
        <begin position="575"/>
        <end position="690"/>
    </location>
</feature>
<sequence>MLRATAPCWFPPGYPEAKKVAEEAALEAPEFPLPSHQPAQSFGLRVPQMHNQASAFVDIQAEPQNRGPAVPPACLKMVTEASYFPAQRGSACCLPAAPRLTERPSGVRISAPRKRKTIAHSSSPCLVTGCTDAKRTRVASSSQRSSGSKVGRQPGKTRNRSGMACKTTTTISSKRIVRRPSLPSLKKPIILRRSGCQVPTVLRRGYRQLFTEECLKFCASKQEAVEKALNEEKVAYDCSPNKNRYLNVVLNTLKRLKGLTPSSMPGLSRAALYSRLQEFLLSQDQLKENGYPFPHPERPGGAVLFTGQGKGPGDSSCRVCCRCGTEYLVSSSGRCVRDQLCYYHWGRVRWSQVAGGRVSQYTCCAAAPGSVGCQVAKQHVRDGRKDSLDGFVETFKKELSRDAYPGIYALDCEMCYTTHGLELTRVTVVDADMRVVYDTFVKPDNEIVDYNTRFSGVTEADVAKTSITLPQVQAILLSFFSAQTILIGHSLESDLLALKLIHSTVLDTAVLFPHYLGFPYKRSLRNLAADYLGQIIQDSQDGHNSSEDANACLQLVMWKVRQHAQIQPRHRSASPAALACPWPQAPSTTAISPESSPCPPRRKAKETGAVDGRRGQKAKSNPNRPLSVPRNPCRGPSGLSPSLCPSQTSVLPLIASRSTEPPLPVPRVPAAPPRACPHPSAHPRPLSLHH</sequence>
<dbReference type="PANTHER" id="PTHR12801:SF22">
    <property type="entry name" value="EXONUCLEASE GOR-RELATED"/>
    <property type="match status" value="1"/>
</dbReference>
<reference evidence="9 10" key="1">
    <citation type="journal article" date="2005" name="Nature">
        <title>Initial sequence of the chimpanzee genome and comparison with the human genome.</title>
        <authorList>
            <consortium name="Chimpanzee sequencing and analysis consortium"/>
        </authorList>
    </citation>
    <scope>NUCLEOTIDE SEQUENCE [LARGE SCALE GENOMIC DNA]</scope>
</reference>
<name>A0A2I3SB18_PANTR</name>
<dbReference type="CDD" id="cd06145">
    <property type="entry name" value="REX1_like"/>
    <property type="match status" value="1"/>
</dbReference>
<dbReference type="GO" id="GO:0005634">
    <property type="term" value="C:nucleus"/>
    <property type="evidence" value="ECO:0000318"/>
    <property type="project" value="GO_Central"/>
</dbReference>
<reference evidence="9" key="3">
    <citation type="submission" date="2025-09" db="UniProtKB">
        <authorList>
            <consortium name="Ensembl"/>
        </authorList>
    </citation>
    <scope>IDENTIFICATION</scope>
</reference>
<evidence type="ECO:0000256" key="1">
    <source>
        <dbReference type="ARBA" id="ARBA00004123"/>
    </source>
</evidence>
<evidence type="ECO:0000256" key="7">
    <source>
        <dbReference type="SAM" id="MobiDB-lite"/>
    </source>
</evidence>
<feature type="compositionally biased region" description="Pro residues" evidence="7">
    <location>
        <begin position="661"/>
        <end position="682"/>
    </location>
</feature>
<evidence type="ECO:0000256" key="3">
    <source>
        <dbReference type="ARBA" id="ARBA00022722"/>
    </source>
</evidence>
<evidence type="ECO:0000259" key="8">
    <source>
        <dbReference type="SMART" id="SM00479"/>
    </source>
</evidence>
<dbReference type="InterPro" id="IPR031736">
    <property type="entry name" value="REXO1-like_dom"/>
</dbReference>